<organism evidence="2 3">
    <name type="scientific">Pseudomonas avellanae pv. morsprunorum</name>
    <dbReference type="NCBI Taxonomy" id="3380385"/>
    <lineage>
        <taxon>Bacteria</taxon>
        <taxon>Pseudomonadati</taxon>
        <taxon>Pseudomonadota</taxon>
        <taxon>Gammaproteobacteria</taxon>
        <taxon>Pseudomonadales</taxon>
        <taxon>Pseudomonadaceae</taxon>
        <taxon>Pseudomonas</taxon>
    </lineage>
</organism>
<comment type="caution">
    <text evidence="2">The sequence shown here is derived from an EMBL/GenBank/DDBJ whole genome shotgun (WGS) entry which is preliminary data.</text>
</comment>
<dbReference type="InterPro" id="IPR009270">
    <property type="entry name" value="DUF927"/>
</dbReference>
<name>A0ABX4Z5A2_9PSED</name>
<evidence type="ECO:0000259" key="1">
    <source>
        <dbReference type="Pfam" id="PF06048"/>
    </source>
</evidence>
<evidence type="ECO:0000313" key="2">
    <source>
        <dbReference type="EMBL" id="POC97947.1"/>
    </source>
</evidence>
<dbReference type="EMBL" id="MLEC01000001">
    <property type="protein sequence ID" value="POC97947.1"/>
    <property type="molecule type" value="Genomic_DNA"/>
</dbReference>
<gene>
    <name evidence="2" type="ORF">BKM26_00235</name>
</gene>
<dbReference type="Proteomes" id="UP000237477">
    <property type="component" value="Unassembled WGS sequence"/>
</dbReference>
<feature type="domain" description="DUF927" evidence="1">
    <location>
        <begin position="1"/>
        <end position="75"/>
    </location>
</feature>
<keyword evidence="3" id="KW-1185">Reference proteome</keyword>
<protein>
    <recommendedName>
        <fullName evidence="1">DUF927 domain-containing protein</fullName>
    </recommendedName>
</protein>
<dbReference type="Pfam" id="PF06048">
    <property type="entry name" value="DUF927"/>
    <property type="match status" value="1"/>
</dbReference>
<proteinExistence type="predicted"/>
<accession>A0ABX4Z5A2</accession>
<sequence length="373" mass="40319">MQVAASIYGGPRLVRSWRSTDNALQSIAAAHSDGLLVLDEIGMCDPRIIGETVYMLGNGTGKARANDRGQAGRQVQEWRLLFLSTGEKTLAQHMAEANKELKAGMEVRMLAVPADASKGLGMFDTLNGFDDAAALSDALKARVAKYYGTPLTAFLTALCEPDKRHAWSAILRRTLEGFIAQSLPASASRQAHRAAARFGLAAAAGELATAMGITGWPDGTATTAARVCLNAWMNERGGVGNFEGDAIVSRLRQVIERFGESRFTRWESAAAKIDEHGPRTIDRLGFRKTMEHGLGDSLHTTNTYYVLPESWRSEIFRGMNINAVNKELLQRGVIEPGNDGKASSLVRLPGLGTQRCYIVKTIPGLAESEARAA</sequence>
<reference evidence="2 3" key="1">
    <citation type="submission" date="2016-10" db="EMBL/GenBank/DDBJ databases">
        <title>Comparative genomics of Pseudomonas syringae.</title>
        <authorList>
            <person name="Hulin M.T."/>
        </authorList>
    </citation>
    <scope>NUCLEOTIDE SEQUENCE [LARGE SCALE GENOMIC DNA]</scope>
    <source>
        <strain evidence="3">R2-5255</strain>
    </source>
</reference>
<evidence type="ECO:0000313" key="3">
    <source>
        <dbReference type="Proteomes" id="UP000237477"/>
    </source>
</evidence>